<dbReference type="GO" id="GO:0005743">
    <property type="term" value="C:mitochondrial inner membrane"/>
    <property type="evidence" value="ECO:0007669"/>
    <property type="project" value="UniProtKB-SubCell"/>
</dbReference>
<keyword evidence="5 11" id="KW-0812">Transmembrane</keyword>
<dbReference type="Proteomes" id="UP001147782">
    <property type="component" value="Unassembled WGS sequence"/>
</dbReference>
<dbReference type="Pfam" id="PF00153">
    <property type="entry name" value="Mito_carr"/>
    <property type="match status" value="3"/>
</dbReference>
<name>A0A9W9RYR6_9EURO</name>
<dbReference type="SUPFAM" id="SSF103506">
    <property type="entry name" value="Mitochondrial carrier"/>
    <property type="match status" value="1"/>
</dbReference>
<comment type="similarity">
    <text evidence="12">Belongs to the mitochondrial carrier (TC 2.A.29) family.</text>
</comment>
<dbReference type="EMBL" id="JAPZBS010000007">
    <property type="protein sequence ID" value="KAJ5368747.1"/>
    <property type="molecule type" value="Genomic_DNA"/>
</dbReference>
<keyword evidence="6" id="KW-0677">Repeat</keyword>
<evidence type="ECO:0000256" key="5">
    <source>
        <dbReference type="ARBA" id="ARBA00022692"/>
    </source>
</evidence>
<keyword evidence="7" id="KW-0999">Mitochondrion inner membrane</keyword>
<reference evidence="14" key="1">
    <citation type="submission" date="2022-11" db="EMBL/GenBank/DDBJ databases">
        <authorList>
            <person name="Petersen C."/>
        </authorList>
    </citation>
    <scope>NUCLEOTIDE SEQUENCE</scope>
    <source>
        <strain evidence="14">IBT 29864</strain>
    </source>
</reference>
<comment type="subcellular location">
    <subcellularLocation>
        <location evidence="2">Mitochondrion inner membrane</location>
        <topology evidence="2">Multi-pass membrane protein</topology>
    </subcellularLocation>
</comment>
<accession>A0A9W9RYR6</accession>
<evidence type="ECO:0000256" key="2">
    <source>
        <dbReference type="ARBA" id="ARBA00004448"/>
    </source>
</evidence>
<evidence type="ECO:0000256" key="7">
    <source>
        <dbReference type="ARBA" id="ARBA00022792"/>
    </source>
</evidence>
<sequence length="353" mass="38818">MSLNRQDATQKNEADGTARPTMQGLQLPSSGAPAKDSISAPPSMLRRTQTRLADPVVAAFMAGGVAGAVSRTIVSPLERLKILLQIQSVGRDEYKLSIWKALKKMKREEGWRGFMRGNGTNCIRIIPYSAVQFGSYNFYKKFAETPEGEMTPTRRLICGGIAGITSVTVTYPLDIVRTRLSIQSASFADLGARDPSQKLPGMFTTMVTIYKTEGGMVGLYRGIVPTVAGVAPYVGLNFMTYESVRKYLTPEGDKNPNPWRKLLAGAISGAVAQTCTYPFDVLRRRFQINTMSGMGYQYKSIWDAVRVIVAEEGPRGLFKGIGPNLLKVAPSMASSWLSFELTRDFLISLNDRE</sequence>
<evidence type="ECO:0000256" key="9">
    <source>
        <dbReference type="ARBA" id="ARBA00023128"/>
    </source>
</evidence>
<organism evidence="14 15">
    <name type="scientific">Penicillium cataractarum</name>
    <dbReference type="NCBI Taxonomy" id="2100454"/>
    <lineage>
        <taxon>Eukaryota</taxon>
        <taxon>Fungi</taxon>
        <taxon>Dikarya</taxon>
        <taxon>Ascomycota</taxon>
        <taxon>Pezizomycotina</taxon>
        <taxon>Eurotiomycetes</taxon>
        <taxon>Eurotiomycetidae</taxon>
        <taxon>Eurotiales</taxon>
        <taxon>Aspergillaceae</taxon>
        <taxon>Penicillium</taxon>
    </lineage>
</organism>
<evidence type="ECO:0000256" key="8">
    <source>
        <dbReference type="ARBA" id="ARBA00022989"/>
    </source>
</evidence>
<dbReference type="GeneID" id="81440605"/>
<dbReference type="InterPro" id="IPR018108">
    <property type="entry name" value="MCP_transmembrane"/>
</dbReference>
<protein>
    <recommendedName>
        <fullName evidence="3">Mitochondrial thiamine pyrophosphate carrier 1</fullName>
    </recommendedName>
</protein>
<gene>
    <name evidence="14" type="ORF">N7496_008507</name>
</gene>
<comment type="caution">
    <text evidence="14">The sequence shown here is derived from an EMBL/GenBank/DDBJ whole genome shotgun (WGS) entry which is preliminary data.</text>
</comment>
<proteinExistence type="inferred from homology"/>
<keyword evidence="9" id="KW-0496">Mitochondrion</keyword>
<evidence type="ECO:0000256" key="11">
    <source>
        <dbReference type="PROSITE-ProRule" id="PRU00282"/>
    </source>
</evidence>
<dbReference type="RefSeq" id="XP_056553489.1">
    <property type="nucleotide sequence ID" value="XM_056701426.1"/>
</dbReference>
<dbReference type="PANTHER" id="PTHR24089">
    <property type="entry name" value="SOLUTE CARRIER FAMILY 25"/>
    <property type="match status" value="1"/>
</dbReference>
<dbReference type="Gene3D" id="1.50.40.10">
    <property type="entry name" value="Mitochondrial carrier domain"/>
    <property type="match status" value="1"/>
</dbReference>
<dbReference type="AlphaFoldDB" id="A0A9W9RYR6"/>
<dbReference type="GO" id="GO:0055085">
    <property type="term" value="P:transmembrane transport"/>
    <property type="evidence" value="ECO:0007669"/>
    <property type="project" value="InterPro"/>
</dbReference>
<evidence type="ECO:0000313" key="14">
    <source>
        <dbReference type="EMBL" id="KAJ5368747.1"/>
    </source>
</evidence>
<feature type="region of interest" description="Disordered" evidence="13">
    <location>
        <begin position="1"/>
        <end position="41"/>
    </location>
</feature>
<feature type="repeat" description="Solcar" evidence="11">
    <location>
        <begin position="256"/>
        <end position="345"/>
    </location>
</feature>
<keyword evidence="10 11" id="KW-0472">Membrane</keyword>
<dbReference type="PROSITE" id="PS50920">
    <property type="entry name" value="SOLCAR"/>
    <property type="match status" value="3"/>
</dbReference>
<evidence type="ECO:0000256" key="10">
    <source>
        <dbReference type="ARBA" id="ARBA00023136"/>
    </source>
</evidence>
<dbReference type="InterPro" id="IPR002067">
    <property type="entry name" value="MCP"/>
</dbReference>
<keyword evidence="4 12" id="KW-0813">Transport</keyword>
<evidence type="ECO:0000256" key="3">
    <source>
        <dbReference type="ARBA" id="ARBA00021935"/>
    </source>
</evidence>
<evidence type="ECO:0000313" key="15">
    <source>
        <dbReference type="Proteomes" id="UP001147782"/>
    </source>
</evidence>
<dbReference type="InterPro" id="IPR023395">
    <property type="entry name" value="MCP_dom_sf"/>
</dbReference>
<keyword evidence="15" id="KW-1185">Reference proteome</keyword>
<evidence type="ECO:0000256" key="1">
    <source>
        <dbReference type="ARBA" id="ARBA00002238"/>
    </source>
</evidence>
<comment type="function">
    <text evidence="1">Mitochondrial transporter that mediates uptake of thiamine pyrophosphate (ThPP) into mitochondria.</text>
</comment>
<evidence type="ECO:0000256" key="6">
    <source>
        <dbReference type="ARBA" id="ARBA00022737"/>
    </source>
</evidence>
<dbReference type="PRINTS" id="PR00926">
    <property type="entry name" value="MITOCARRIER"/>
</dbReference>
<evidence type="ECO:0000256" key="4">
    <source>
        <dbReference type="ARBA" id="ARBA00022448"/>
    </source>
</evidence>
<evidence type="ECO:0000256" key="13">
    <source>
        <dbReference type="SAM" id="MobiDB-lite"/>
    </source>
</evidence>
<dbReference type="OrthoDB" id="270584at2759"/>
<reference evidence="14" key="2">
    <citation type="journal article" date="2023" name="IMA Fungus">
        <title>Comparative genomic study of the Penicillium genus elucidates a diverse pangenome and 15 lateral gene transfer events.</title>
        <authorList>
            <person name="Petersen C."/>
            <person name="Sorensen T."/>
            <person name="Nielsen M.R."/>
            <person name="Sondergaard T.E."/>
            <person name="Sorensen J.L."/>
            <person name="Fitzpatrick D.A."/>
            <person name="Frisvad J.C."/>
            <person name="Nielsen K.L."/>
        </authorList>
    </citation>
    <scope>NUCLEOTIDE SEQUENCE</scope>
    <source>
        <strain evidence="14">IBT 29864</strain>
    </source>
</reference>
<evidence type="ECO:0000256" key="12">
    <source>
        <dbReference type="RuleBase" id="RU000488"/>
    </source>
</evidence>
<keyword evidence="8" id="KW-1133">Transmembrane helix</keyword>
<feature type="repeat" description="Solcar" evidence="11">
    <location>
        <begin position="150"/>
        <end position="247"/>
    </location>
</feature>
<feature type="repeat" description="Solcar" evidence="11">
    <location>
        <begin position="54"/>
        <end position="142"/>
    </location>
</feature>